<sequence>MPLTITEVTCAETITPPDSKIKGMNFCSWWNGQYTTMEGLNEISNIYNLRANWISVVTTVYQDQHDSTVIYLDLNKTMDDANLAMASNRAHCLGLAVILKIHVDLANDPAYWRGQITFLTEEEWQAWFASYRQMIYHYADLAEQLNVELFIIGTELAGTSTRAADWQEIIAGIRARYSGLITYAANWDGEADAIAWWPLLDLIGLDAYYPLSSKLDPTVEELKTAWQPIAAQLEALSLANGRPVMFTEIGYASQDGTSMHPYSYSGVTLDLQEQADCYQAALETFWDKPWFRGFLWWYWQPLADQGGVEDLDYTPRGKPAEDVLRTFCQTH</sequence>
<name>A0A1G1YHF8_9BACT</name>
<reference evidence="1 2" key="1">
    <citation type="journal article" date="2016" name="Nat. Commun.">
        <title>Thousands of microbial genomes shed light on interconnected biogeochemical processes in an aquifer system.</title>
        <authorList>
            <person name="Anantharaman K."/>
            <person name="Brown C.T."/>
            <person name="Hug L.A."/>
            <person name="Sharon I."/>
            <person name="Castelle C.J."/>
            <person name="Probst A.J."/>
            <person name="Thomas B.C."/>
            <person name="Singh A."/>
            <person name="Wilkins M.J."/>
            <person name="Karaoz U."/>
            <person name="Brodie E.L."/>
            <person name="Williams K.H."/>
            <person name="Hubbard S.S."/>
            <person name="Banfield J.F."/>
        </authorList>
    </citation>
    <scope>NUCLEOTIDE SEQUENCE [LARGE SCALE GENOMIC DNA]</scope>
</reference>
<dbReference type="SUPFAM" id="SSF51445">
    <property type="entry name" value="(Trans)glycosidases"/>
    <property type="match status" value="1"/>
</dbReference>
<evidence type="ECO:0000313" key="2">
    <source>
        <dbReference type="Proteomes" id="UP000178501"/>
    </source>
</evidence>
<dbReference type="InterPro" id="IPR055151">
    <property type="entry name" value="GH113"/>
</dbReference>
<accession>A0A1G1YHF8</accession>
<proteinExistence type="predicted"/>
<dbReference type="CDD" id="cd19608">
    <property type="entry name" value="GH113_mannanase-like"/>
    <property type="match status" value="1"/>
</dbReference>
<protein>
    <recommendedName>
        <fullName evidence="3">GTA TIM-barrel-like domain-containing protein</fullName>
    </recommendedName>
</protein>
<dbReference type="EMBL" id="MHIK01000025">
    <property type="protein sequence ID" value="OGY51701.1"/>
    <property type="molecule type" value="Genomic_DNA"/>
</dbReference>
<dbReference type="AlphaFoldDB" id="A0A1G1YHF8"/>
<evidence type="ECO:0000313" key="1">
    <source>
        <dbReference type="EMBL" id="OGY51701.1"/>
    </source>
</evidence>
<comment type="caution">
    <text evidence="1">The sequence shown here is derived from an EMBL/GenBank/DDBJ whole genome shotgun (WGS) entry which is preliminary data.</text>
</comment>
<dbReference type="Gene3D" id="3.20.20.80">
    <property type="entry name" value="Glycosidases"/>
    <property type="match status" value="1"/>
</dbReference>
<gene>
    <name evidence="1" type="ORF">A3J65_02405</name>
</gene>
<evidence type="ECO:0008006" key="3">
    <source>
        <dbReference type="Google" id="ProtNLM"/>
    </source>
</evidence>
<organism evidence="1 2">
    <name type="scientific">Candidatus Buchananbacteria bacterium RIFCSPHIGHO2_02_FULL_45_11b</name>
    <dbReference type="NCBI Taxonomy" id="1797541"/>
    <lineage>
        <taxon>Bacteria</taxon>
        <taxon>Candidatus Buchananiibacteriota</taxon>
    </lineage>
</organism>
<dbReference type="Pfam" id="PF22612">
    <property type="entry name" value="GH113"/>
    <property type="match status" value="1"/>
</dbReference>
<dbReference type="InterPro" id="IPR017853">
    <property type="entry name" value="GH"/>
</dbReference>
<dbReference type="Proteomes" id="UP000178501">
    <property type="component" value="Unassembled WGS sequence"/>
</dbReference>